<organism evidence="2 3">
    <name type="scientific">Pichia californica</name>
    <dbReference type="NCBI Taxonomy" id="460514"/>
    <lineage>
        <taxon>Eukaryota</taxon>
        <taxon>Fungi</taxon>
        <taxon>Dikarya</taxon>
        <taxon>Ascomycota</taxon>
        <taxon>Saccharomycotina</taxon>
        <taxon>Pichiomycetes</taxon>
        <taxon>Pichiales</taxon>
        <taxon>Pichiaceae</taxon>
        <taxon>Pichia</taxon>
    </lineage>
</organism>
<comment type="caution">
    <text evidence="2">The sequence shown here is derived from an EMBL/GenBank/DDBJ whole genome shotgun (WGS) entry which is preliminary data.</text>
</comment>
<dbReference type="OrthoDB" id="6082470at2759"/>
<name>A0A9P7BED3_9ASCO</name>
<evidence type="ECO:0000313" key="3">
    <source>
        <dbReference type="Proteomes" id="UP000697127"/>
    </source>
</evidence>
<gene>
    <name evidence="2" type="ORF">C6P40_003842</name>
</gene>
<dbReference type="AlphaFoldDB" id="A0A9P7BED3"/>
<evidence type="ECO:0000313" key="2">
    <source>
        <dbReference type="EMBL" id="KAG0686539.1"/>
    </source>
</evidence>
<dbReference type="Pfam" id="PF14519">
    <property type="entry name" value="Macro_2"/>
    <property type="match status" value="1"/>
</dbReference>
<dbReference type="Proteomes" id="UP000697127">
    <property type="component" value="Unassembled WGS sequence"/>
</dbReference>
<dbReference type="EMBL" id="PUHW01000457">
    <property type="protein sequence ID" value="KAG0686539.1"/>
    <property type="molecule type" value="Genomic_DNA"/>
</dbReference>
<dbReference type="Gene3D" id="3.40.220.10">
    <property type="entry name" value="Leucine Aminopeptidase, subunit E, domain 1"/>
    <property type="match status" value="1"/>
</dbReference>
<dbReference type="InterPro" id="IPR028071">
    <property type="entry name" value="Macro-like_dom"/>
</dbReference>
<keyword evidence="3" id="KW-1185">Reference proteome</keyword>
<dbReference type="SUPFAM" id="SSF52949">
    <property type="entry name" value="Macro domain-like"/>
    <property type="match status" value="1"/>
</dbReference>
<sequence>MGINYKDKDIQMSSLKVVLVDTNPLLVKAWNAQINSIKQYSKFKFKFPSSTLSIETHHGYLSSLPVETKLRSAIVSPANSIGGMGGGFDESLCDLFTPFENKPGKIYNPVESWIRKYLHHGYTPLGTAHVIEFYNFPKFKLSKAWLNLHANSIVVLPTMRIPHSIYEIKNTDSQDRIDIRNEHVVKFVFDCIWETLCAVNRHNERIVAFKRSNLIPTIDSDDDIQGTVDTLIIPGLGTGYGNLPIELVAKGMIGALSIWGLDLEVNTKTTIDRGLMCLSFLGENYKLFHNDDICRSEKLMFGDNYTKFDILKNDVGKFYQLLKFDNNINFD</sequence>
<evidence type="ECO:0000259" key="1">
    <source>
        <dbReference type="Pfam" id="PF14519"/>
    </source>
</evidence>
<proteinExistence type="predicted"/>
<protein>
    <recommendedName>
        <fullName evidence="1">Macro-like domain-containing protein</fullName>
    </recommendedName>
</protein>
<dbReference type="InterPro" id="IPR043472">
    <property type="entry name" value="Macro_dom-like"/>
</dbReference>
<accession>A0A9P7BED3</accession>
<reference evidence="2" key="1">
    <citation type="submission" date="2020-11" db="EMBL/GenBank/DDBJ databases">
        <title>Kefir isolates.</title>
        <authorList>
            <person name="Marcisauskas S."/>
            <person name="Kim Y."/>
            <person name="Blasche S."/>
        </authorList>
    </citation>
    <scope>NUCLEOTIDE SEQUENCE</scope>
    <source>
        <strain evidence="2">Olga-1</strain>
    </source>
</reference>
<feature type="domain" description="Macro-like" evidence="1">
    <location>
        <begin position="8"/>
        <end position="167"/>
    </location>
</feature>